<dbReference type="Proteomes" id="UP000000607">
    <property type="component" value="Chromosome"/>
</dbReference>
<dbReference type="EMBL" id="AE016827">
    <property type="protein sequence ID" value="AAU37253.1"/>
    <property type="molecule type" value="Genomic_DNA"/>
</dbReference>
<gene>
    <name evidence="2" type="primary">galT</name>
    <name evidence="2" type="ordered locus">MS0646</name>
</gene>
<accession>Q65UV7</accession>
<feature type="region of interest" description="Disordered" evidence="1">
    <location>
        <begin position="1"/>
        <end position="26"/>
    </location>
</feature>
<organism evidence="2 3">
    <name type="scientific">Mannheimia succiniciproducens (strain KCTC 0769BP / MBEL55E)</name>
    <dbReference type="NCBI Taxonomy" id="221988"/>
    <lineage>
        <taxon>Bacteria</taxon>
        <taxon>Pseudomonadati</taxon>
        <taxon>Pseudomonadota</taxon>
        <taxon>Gammaproteobacteria</taxon>
        <taxon>Pasteurellales</taxon>
        <taxon>Pasteurellaceae</taxon>
        <taxon>Basfia</taxon>
    </lineage>
</organism>
<protein>
    <submittedName>
        <fullName evidence="2">GalT protein</fullName>
    </submittedName>
</protein>
<reference evidence="2 3" key="1">
    <citation type="journal article" date="2004" name="Nat. Biotechnol.">
        <title>The genome sequence of the capnophilic rumen bacterium Mannheimia succiniciproducens.</title>
        <authorList>
            <person name="Hong S.H."/>
            <person name="Kim J.S."/>
            <person name="Lee S.Y."/>
            <person name="In Y.H."/>
            <person name="Choi S.S."/>
            <person name="Rih J.-K."/>
            <person name="Kim C.H."/>
            <person name="Jeong H."/>
            <person name="Hur C.G."/>
            <person name="Kim J.J."/>
        </authorList>
    </citation>
    <scope>NUCLEOTIDE SEQUENCE [LARGE SCALE GENOMIC DNA]</scope>
    <source>
        <strain evidence="3">KCTC 0769BP / MBEL55E</strain>
    </source>
</reference>
<dbReference type="HOGENOM" id="CLU_2465364_0_0_6"/>
<evidence type="ECO:0000313" key="3">
    <source>
        <dbReference type="Proteomes" id="UP000000607"/>
    </source>
</evidence>
<evidence type="ECO:0000256" key="1">
    <source>
        <dbReference type="SAM" id="MobiDB-lite"/>
    </source>
</evidence>
<proteinExistence type="predicted"/>
<dbReference type="KEGG" id="msu:MS0646"/>
<evidence type="ECO:0000313" key="2">
    <source>
        <dbReference type="EMBL" id="AAU37253.1"/>
    </source>
</evidence>
<dbReference type="STRING" id="221988.MS0646"/>
<feature type="compositionally biased region" description="Basic residues" evidence="1">
    <location>
        <begin position="17"/>
        <end position="26"/>
    </location>
</feature>
<name>Q65UV7_MANSM</name>
<sequence length="88" mass="10290">MGLSFPAPGKTPLARSAGKKLPRKKNQAMTRIVIFVRVMRVLRASLIPIIKNLMYSEMIFRLYCLKRRRRNKQRIRYFKAAGLRVKAV</sequence>
<keyword evidence="3" id="KW-1185">Reference proteome</keyword>
<dbReference type="AlphaFoldDB" id="Q65UV7"/>